<dbReference type="Pfam" id="PF00106">
    <property type="entry name" value="adh_short"/>
    <property type="match status" value="1"/>
</dbReference>
<dbReference type="PANTHER" id="PTHR43550">
    <property type="entry name" value="3-KETODIHYDROSPHINGOSINE REDUCTASE"/>
    <property type="match status" value="1"/>
</dbReference>
<proteinExistence type="predicted"/>
<organism evidence="1">
    <name type="scientific">uncultured Campylobacterales bacterium</name>
    <dbReference type="NCBI Taxonomy" id="352960"/>
    <lineage>
        <taxon>Bacteria</taxon>
        <taxon>Pseudomonadati</taxon>
        <taxon>Campylobacterota</taxon>
        <taxon>Epsilonproteobacteria</taxon>
        <taxon>Campylobacterales</taxon>
        <taxon>environmental samples</taxon>
    </lineage>
</organism>
<sequence>MKHIWIIGGSSGIGLELVKIWCKENVKLTISSRNISSNETLVSLRNSHDNIFLLDIDVSKEIQAVPTDIDLLFYNVGVYEPTTMDSSFEDFENMINTNYLGFLRVFKKALKNMNPNSKIVANASLSSYFGLVNSGAYSASKSALVNLCQSFQPELALKGINLQVINHGFVKTRLTDKNEFEMPGLMTPKDTAKRIIKEINKSNKFEIRFPFKVSMFLSFFRFSPYRLSLYLNKKLLKNS</sequence>
<dbReference type="Gene3D" id="3.40.50.720">
    <property type="entry name" value="NAD(P)-binding Rossmann-like Domain"/>
    <property type="match status" value="1"/>
</dbReference>
<dbReference type="EMBL" id="CACVAW010000044">
    <property type="protein sequence ID" value="CAA6811616.1"/>
    <property type="molecule type" value="Genomic_DNA"/>
</dbReference>
<dbReference type="AlphaFoldDB" id="A0A6S6T9N2"/>
<dbReference type="InterPro" id="IPR002347">
    <property type="entry name" value="SDR_fam"/>
</dbReference>
<protein>
    <submittedName>
        <fullName evidence="1">Oxidoreductase, short chain dehydrogenase/reductase family</fullName>
    </submittedName>
</protein>
<dbReference type="InterPro" id="IPR036291">
    <property type="entry name" value="NAD(P)-bd_dom_sf"/>
</dbReference>
<dbReference type="GO" id="GO:0006666">
    <property type="term" value="P:3-keto-sphinganine metabolic process"/>
    <property type="evidence" value="ECO:0007669"/>
    <property type="project" value="TreeGrafter"/>
</dbReference>
<dbReference type="PROSITE" id="PS00061">
    <property type="entry name" value="ADH_SHORT"/>
    <property type="match status" value="1"/>
</dbReference>
<reference evidence="1" key="1">
    <citation type="submission" date="2020-01" db="EMBL/GenBank/DDBJ databases">
        <authorList>
            <person name="Meier V. D."/>
            <person name="Meier V D."/>
        </authorList>
    </citation>
    <scope>NUCLEOTIDE SEQUENCE</scope>
    <source>
        <strain evidence="1">HLG_WM_MAG_12</strain>
    </source>
</reference>
<dbReference type="GO" id="GO:0030148">
    <property type="term" value="P:sphingolipid biosynthetic process"/>
    <property type="evidence" value="ECO:0007669"/>
    <property type="project" value="TreeGrafter"/>
</dbReference>
<evidence type="ECO:0000313" key="1">
    <source>
        <dbReference type="EMBL" id="CAA6811616.1"/>
    </source>
</evidence>
<dbReference type="InterPro" id="IPR020904">
    <property type="entry name" value="Sc_DH/Rdtase_CS"/>
</dbReference>
<dbReference type="GO" id="GO:0016020">
    <property type="term" value="C:membrane"/>
    <property type="evidence" value="ECO:0007669"/>
    <property type="project" value="GOC"/>
</dbReference>
<dbReference type="SUPFAM" id="SSF51735">
    <property type="entry name" value="NAD(P)-binding Rossmann-fold domains"/>
    <property type="match status" value="1"/>
</dbReference>
<dbReference type="GO" id="GO:0047560">
    <property type="term" value="F:3-dehydrosphinganine reductase activity"/>
    <property type="evidence" value="ECO:0007669"/>
    <property type="project" value="TreeGrafter"/>
</dbReference>
<gene>
    <name evidence="1" type="ORF">HELGO_WM6453</name>
</gene>
<dbReference type="PRINTS" id="PR00081">
    <property type="entry name" value="GDHRDH"/>
</dbReference>
<dbReference type="PANTHER" id="PTHR43550:SF3">
    <property type="entry name" value="3-KETODIHYDROSPHINGOSINE REDUCTASE"/>
    <property type="match status" value="1"/>
</dbReference>
<accession>A0A6S6T9N2</accession>
<name>A0A6S6T9N2_9BACT</name>